<dbReference type="HOGENOM" id="CLU_1349960_0_0_1"/>
<dbReference type="AlphaFoldDB" id="G0N328"/>
<dbReference type="OrthoDB" id="6369810at2759"/>
<dbReference type="InterPro" id="IPR016186">
    <property type="entry name" value="C-type_lectin-like/link_sf"/>
</dbReference>
<dbReference type="InterPro" id="IPR018378">
    <property type="entry name" value="C-type_lectin_CS"/>
</dbReference>
<keyword evidence="1" id="KW-1015">Disulfide bond</keyword>
<dbReference type="PANTHER" id="PTHR22991">
    <property type="entry name" value="PROTEIN CBG13490"/>
    <property type="match status" value="1"/>
</dbReference>
<evidence type="ECO:0000313" key="4">
    <source>
        <dbReference type="Proteomes" id="UP000008068"/>
    </source>
</evidence>
<dbReference type="InterPro" id="IPR001304">
    <property type="entry name" value="C-type_lectin-like"/>
</dbReference>
<dbReference type="InterPro" id="IPR050976">
    <property type="entry name" value="Snaclec"/>
</dbReference>
<evidence type="ECO:0000259" key="2">
    <source>
        <dbReference type="PROSITE" id="PS50041"/>
    </source>
</evidence>
<name>G0N328_CAEBE</name>
<dbReference type="Gene3D" id="3.10.100.10">
    <property type="entry name" value="Mannose-Binding Protein A, subunit A"/>
    <property type="match status" value="1"/>
</dbReference>
<accession>G0N328</accession>
<dbReference type="STRING" id="135651.G0N328"/>
<dbReference type="Pfam" id="PF00059">
    <property type="entry name" value="Lectin_C"/>
    <property type="match status" value="1"/>
</dbReference>
<dbReference type="PANTHER" id="PTHR22991:SF41">
    <property type="entry name" value="CUB DOMAIN-CONTAINING PROTEIN-RELATED"/>
    <property type="match status" value="1"/>
</dbReference>
<proteinExistence type="predicted"/>
<dbReference type="eggNOG" id="KOG4297">
    <property type="taxonomic scope" value="Eukaryota"/>
</dbReference>
<dbReference type="CDD" id="cd00037">
    <property type="entry name" value="CLECT"/>
    <property type="match status" value="1"/>
</dbReference>
<organism evidence="4">
    <name type="scientific">Caenorhabditis brenneri</name>
    <name type="common">Nematode worm</name>
    <dbReference type="NCBI Taxonomy" id="135651"/>
    <lineage>
        <taxon>Eukaryota</taxon>
        <taxon>Metazoa</taxon>
        <taxon>Ecdysozoa</taxon>
        <taxon>Nematoda</taxon>
        <taxon>Chromadorea</taxon>
        <taxon>Rhabditida</taxon>
        <taxon>Rhabditina</taxon>
        <taxon>Rhabditomorpha</taxon>
        <taxon>Rhabditoidea</taxon>
        <taxon>Rhabditidae</taxon>
        <taxon>Peloderinae</taxon>
        <taxon>Caenorhabditis</taxon>
    </lineage>
</organism>
<evidence type="ECO:0000313" key="3">
    <source>
        <dbReference type="EMBL" id="EGT51386.1"/>
    </source>
</evidence>
<dbReference type="InParanoid" id="G0N328"/>
<dbReference type="PROSITE" id="PS00615">
    <property type="entry name" value="C_TYPE_LECTIN_1"/>
    <property type="match status" value="1"/>
</dbReference>
<sequence>MTSTTIPTSKTVSTAVYQSTHGSTRLVSTKLSTSTTSTPALNFTTPSPTTTISTVICTEGFTLINNKCWMLVNTKDYRGNANKVCFSNKGSTLVTIKSYDENEALAIFVKVKNISKIWLGLKCEGQGGSTCKWDYGQGPLGAYSNFGSGSPNVTVGDCIYYAVSTKQWISHSCSDKNVNIVCELPTNKDDEKNRQTDGQILYL</sequence>
<dbReference type="EMBL" id="GL379833">
    <property type="protein sequence ID" value="EGT51386.1"/>
    <property type="molecule type" value="Genomic_DNA"/>
</dbReference>
<evidence type="ECO:0000256" key="1">
    <source>
        <dbReference type="ARBA" id="ARBA00023157"/>
    </source>
</evidence>
<dbReference type="SUPFAM" id="SSF56436">
    <property type="entry name" value="C-type lectin-like"/>
    <property type="match status" value="1"/>
</dbReference>
<gene>
    <name evidence="3" type="ORF">CAEBREN_01470</name>
</gene>
<dbReference type="InterPro" id="IPR016187">
    <property type="entry name" value="CTDL_fold"/>
</dbReference>
<keyword evidence="4" id="KW-1185">Reference proteome</keyword>
<protein>
    <recommendedName>
        <fullName evidence="2">C-type lectin domain-containing protein</fullName>
    </recommendedName>
</protein>
<reference evidence="4" key="1">
    <citation type="submission" date="2011-07" db="EMBL/GenBank/DDBJ databases">
        <authorList>
            <consortium name="Caenorhabditis brenneri Sequencing and Analysis Consortium"/>
            <person name="Wilson R.K."/>
        </authorList>
    </citation>
    <scope>NUCLEOTIDE SEQUENCE [LARGE SCALE GENOMIC DNA]</scope>
    <source>
        <strain evidence="4">PB2801</strain>
    </source>
</reference>
<dbReference type="PROSITE" id="PS50041">
    <property type="entry name" value="C_TYPE_LECTIN_2"/>
    <property type="match status" value="1"/>
</dbReference>
<dbReference type="SMART" id="SM00034">
    <property type="entry name" value="CLECT"/>
    <property type="match status" value="1"/>
</dbReference>
<feature type="domain" description="C-type lectin" evidence="2">
    <location>
        <begin position="64"/>
        <end position="176"/>
    </location>
</feature>
<dbReference type="OMA" id="QWISHSC"/>
<dbReference type="Proteomes" id="UP000008068">
    <property type="component" value="Unassembled WGS sequence"/>
</dbReference>